<name>A0A0A0VCA2_9VIRU</name>
<evidence type="ECO:0000313" key="3">
    <source>
        <dbReference type="Proteomes" id="UP000146922"/>
    </source>
</evidence>
<keyword evidence="1" id="KW-0472">Membrane</keyword>
<accession>A0A0A0VCA2</accession>
<sequence length="142" mass="15189">MHTLLFFAVGLLFAGSDVSCSTDLSNSTALSDTALNTTAIRNKAREDARAECRGCEEVHAGTSQCECTATAVVYAVVFALSTIIVWCVTLFIANKAGLKKKFFPKKKKRAPPIFLGNVATMGVATSQRSDAPHVYSVQTNPV</sequence>
<dbReference type="EMBL" id="KP056312">
    <property type="protein sequence ID" value="AIW68498.1"/>
    <property type="molecule type" value="Genomic_DNA"/>
</dbReference>
<organism evidence="2 3">
    <name type="scientific">common midwife toad virus-NL</name>
    <dbReference type="NCBI Taxonomy" id="2849710"/>
    <lineage>
        <taxon>Viruses</taxon>
        <taxon>Varidnaviria</taxon>
        <taxon>Bamfordvirae</taxon>
        <taxon>Nucleocytoviricota</taxon>
        <taxon>Megaviricetes</taxon>
        <taxon>Pimascovirales</taxon>
        <taxon>Pimascovirales incertae sedis</taxon>
        <taxon>Iridoviridae</taxon>
        <taxon>Alphairidovirinae</taxon>
        <taxon>Ranavirus</taxon>
        <taxon>Ranavirus alytes1</taxon>
        <taxon>Common midwife toad virus</taxon>
    </lineage>
</organism>
<dbReference type="Proteomes" id="UP000146922">
    <property type="component" value="Segment"/>
</dbReference>
<dbReference type="OrthoDB" id="24804at10239"/>
<reference evidence="2 3" key="1">
    <citation type="submission" date="2014-10" db="EMBL/GenBank/DDBJ databases">
        <authorList>
            <person name="van Beurden S.J."/>
            <person name="Hughes J."/>
            <person name="Saucedo B."/>
            <person name="Rijks J."/>
            <person name="Kik M."/>
            <person name="Haenen O.L.M."/>
            <person name="Engelsma M.Y."/>
            <person name="Grone A."/>
            <person name="Verheije H."/>
            <person name="Wilkie G."/>
        </authorList>
    </citation>
    <scope>NUCLEOTIDE SEQUENCE [LARGE SCALE GENOMIC DNA]</scope>
    <source>
        <strain evidence="2">Pelophylax kl. esculentus/2013/NL</strain>
    </source>
</reference>
<keyword evidence="3" id="KW-1185">Reference proteome</keyword>
<keyword evidence="1" id="KW-1133">Transmembrane helix</keyword>
<proteinExistence type="predicted"/>
<protein>
    <submittedName>
        <fullName evidence="2">Uncharacterized protein</fullName>
    </submittedName>
</protein>
<evidence type="ECO:0000256" key="1">
    <source>
        <dbReference type="SAM" id="Phobius"/>
    </source>
</evidence>
<evidence type="ECO:0000313" key="2">
    <source>
        <dbReference type="EMBL" id="AIW68498.1"/>
    </source>
</evidence>
<keyword evidence="1" id="KW-0812">Transmembrane</keyword>
<feature type="transmembrane region" description="Helical" evidence="1">
    <location>
        <begin position="71"/>
        <end position="93"/>
    </location>
</feature>